<dbReference type="Gene3D" id="3.80.10.10">
    <property type="entry name" value="Ribonuclease Inhibitor"/>
    <property type="match status" value="2"/>
</dbReference>
<dbReference type="EMBL" id="PNBA02000022">
    <property type="protein sequence ID" value="KAG6384839.1"/>
    <property type="molecule type" value="Genomic_DNA"/>
</dbReference>
<dbReference type="InterPro" id="IPR001611">
    <property type="entry name" value="Leu-rich_rpt"/>
</dbReference>
<dbReference type="Proteomes" id="UP000298416">
    <property type="component" value="Unassembled WGS sequence"/>
</dbReference>
<dbReference type="GO" id="GO:0004672">
    <property type="term" value="F:protein kinase activity"/>
    <property type="evidence" value="ECO:0007669"/>
    <property type="project" value="InterPro"/>
</dbReference>
<evidence type="ECO:0000256" key="6">
    <source>
        <dbReference type="ARBA" id="ARBA00023136"/>
    </source>
</evidence>
<dbReference type="InterPro" id="IPR000719">
    <property type="entry name" value="Prot_kinase_dom"/>
</dbReference>
<dbReference type="GO" id="GO:0005524">
    <property type="term" value="F:ATP binding"/>
    <property type="evidence" value="ECO:0007669"/>
    <property type="project" value="InterPro"/>
</dbReference>
<evidence type="ECO:0000256" key="1">
    <source>
        <dbReference type="ARBA" id="ARBA00004370"/>
    </source>
</evidence>
<dbReference type="InterPro" id="IPR001245">
    <property type="entry name" value="Ser-Thr/Tyr_kinase_cat_dom"/>
</dbReference>
<dbReference type="InterPro" id="IPR046959">
    <property type="entry name" value="PRK1-6/SRF4-like"/>
</dbReference>
<dbReference type="GO" id="GO:0016020">
    <property type="term" value="C:membrane"/>
    <property type="evidence" value="ECO:0007669"/>
    <property type="project" value="UniProtKB-SubCell"/>
</dbReference>
<evidence type="ECO:0000256" key="3">
    <source>
        <dbReference type="ARBA" id="ARBA00022692"/>
    </source>
</evidence>
<sequence length="961" mass="107312">MRLLSNIDSTLFRKLYSRNCNNYDRLDNVVQLKQMVPIAICNIFLRQLKVFPPSTYPDSCQISCPDVVVIGSNGGDFKVVQLMPCQKHNCLHARLYSVKVDCWRELGREGVLDDGAYNSVIPIKSLCNNGHFVHWHVSSDIVSRIVSFDMKNEVFQTIRLPPDYVSDYVSTSTIFAKDEHSFLLFDLSSFSSEKFVTIYESRCEGRELRWIDMKIVTAEVDLHDIREDRWWTSGCVILEFYGSVFVYDYRVRRFIHKLYGFRKGSQSFEYGDNLVSLATFLPVSHSQARVCTHDKCAPLLPLPMMLQRNVLSDSAPILISLLLLFRNLAITSSQSGVSDGEVLLKFKASLNNPAALDTWATPTAPCSGWKGVLCGQGRVWGLQLEDMGLHGVIDVETLAGLPGLRSLSFKNNNFDGALPNLMRHGSLKTVYLSNNKFSGEISDGAFSGMNSLKKLHLENNKFSGTIPATLATAPRLMELALQDNEFEGEIPNFEQEGLKNFNVSNNRLVGQIPRSLSRLDASSFSGNNDLCGEPLEACPANYNGPSKYDYHDDRTYHRKFPETTIAVVGILLGAALIALLGVCIFLIFCKKKSHQETAPAAAAAAPATADLNQMERGGVSESGKPSVRLLTFLKEDSEKFDMQELLRASAEVLGGSVFGSTYKAGLNGKKMAVKRFKHMNQVSKEDFNEHMRRLGRMCNRNVQPIVAFYYKKEEKLLVTAFAENVSLAARLHGNQMRDHRSLDWTARLKIVKGVAKGLLYLHNELPSLTPAHGHLKASNVLLDAAFTPLLTDYGLIPIINKEQAEESIVAYKSPEYKQTGKLTKKTDVWSFGYLILEILTRKDSGVEQQVDVDLATWVETSVANESSGDDAGAGAVVFDPDMAGARHSQVEMMKLLRIGLSCCEADVEKRPEMKEVAEKVEEIKEREFDDDFYSSYASESDMLSSRGLSEDFRSISIESKI</sequence>
<dbReference type="InterPro" id="IPR032675">
    <property type="entry name" value="LRR_dom_sf"/>
</dbReference>
<proteinExistence type="predicted"/>
<feature type="transmembrane region" description="Helical" evidence="7">
    <location>
        <begin position="565"/>
        <end position="588"/>
    </location>
</feature>
<dbReference type="InterPro" id="IPR011009">
    <property type="entry name" value="Kinase-like_dom_sf"/>
</dbReference>
<dbReference type="Gene3D" id="1.10.510.10">
    <property type="entry name" value="Transferase(Phosphotransferase) domain 1"/>
    <property type="match status" value="1"/>
</dbReference>
<evidence type="ECO:0000259" key="8">
    <source>
        <dbReference type="PROSITE" id="PS50011"/>
    </source>
</evidence>
<dbReference type="InterPro" id="IPR013210">
    <property type="entry name" value="LRR_N_plant-typ"/>
</dbReference>
<feature type="domain" description="Protein kinase" evidence="8">
    <location>
        <begin position="647"/>
        <end position="933"/>
    </location>
</feature>
<dbReference type="Gene3D" id="3.30.200.20">
    <property type="entry name" value="Phosphorylase Kinase, domain 1"/>
    <property type="match status" value="1"/>
</dbReference>
<gene>
    <name evidence="9" type="ORF">SASPL_153658</name>
</gene>
<dbReference type="Pfam" id="PF07714">
    <property type="entry name" value="PK_Tyr_Ser-Thr"/>
    <property type="match status" value="1"/>
</dbReference>
<evidence type="ECO:0000256" key="5">
    <source>
        <dbReference type="ARBA" id="ARBA00022989"/>
    </source>
</evidence>
<evidence type="ECO:0000256" key="7">
    <source>
        <dbReference type="SAM" id="Phobius"/>
    </source>
</evidence>
<dbReference type="Pfam" id="PF00560">
    <property type="entry name" value="LRR_1"/>
    <property type="match status" value="1"/>
</dbReference>
<evidence type="ECO:0000256" key="4">
    <source>
        <dbReference type="ARBA" id="ARBA00022737"/>
    </source>
</evidence>
<organism evidence="9">
    <name type="scientific">Salvia splendens</name>
    <name type="common">Scarlet sage</name>
    <dbReference type="NCBI Taxonomy" id="180675"/>
    <lineage>
        <taxon>Eukaryota</taxon>
        <taxon>Viridiplantae</taxon>
        <taxon>Streptophyta</taxon>
        <taxon>Embryophyta</taxon>
        <taxon>Tracheophyta</taxon>
        <taxon>Spermatophyta</taxon>
        <taxon>Magnoliopsida</taxon>
        <taxon>eudicotyledons</taxon>
        <taxon>Gunneridae</taxon>
        <taxon>Pentapetalae</taxon>
        <taxon>asterids</taxon>
        <taxon>lamiids</taxon>
        <taxon>Lamiales</taxon>
        <taxon>Lamiaceae</taxon>
        <taxon>Nepetoideae</taxon>
        <taxon>Mentheae</taxon>
        <taxon>Salviinae</taxon>
        <taxon>Salvia</taxon>
        <taxon>Salvia subgen. Calosphace</taxon>
        <taxon>core Calosphace</taxon>
    </lineage>
</organism>
<comment type="caution">
    <text evidence="9">The sequence shown here is derived from an EMBL/GenBank/DDBJ whole genome shotgun (WGS) entry which is preliminary data.</text>
</comment>
<dbReference type="PANTHER" id="PTHR48007:SF64">
    <property type="entry name" value="POLLEN RECEPTOR-LIKE KINASE 1"/>
    <property type="match status" value="1"/>
</dbReference>
<keyword evidence="5 7" id="KW-1133">Transmembrane helix</keyword>
<reference evidence="9" key="2">
    <citation type="submission" date="2020-08" db="EMBL/GenBank/DDBJ databases">
        <title>Plant Genome Project.</title>
        <authorList>
            <person name="Zhang R.-G."/>
        </authorList>
    </citation>
    <scope>NUCLEOTIDE SEQUENCE</scope>
    <source>
        <strain evidence="9">Huo1</strain>
        <tissue evidence="9">Leaf</tissue>
    </source>
</reference>
<accession>A0A8X8YYG0</accession>
<comment type="subcellular location">
    <subcellularLocation>
        <location evidence="1">Membrane</location>
    </subcellularLocation>
</comment>
<keyword evidence="2" id="KW-0433">Leucine-rich repeat</keyword>
<evidence type="ECO:0000256" key="2">
    <source>
        <dbReference type="ARBA" id="ARBA00022614"/>
    </source>
</evidence>
<keyword evidence="4" id="KW-0677">Repeat</keyword>
<dbReference type="PANTHER" id="PTHR48007">
    <property type="entry name" value="LEUCINE-RICH REPEAT RECEPTOR-LIKE PROTEIN KINASE PXC1"/>
    <property type="match status" value="1"/>
</dbReference>
<evidence type="ECO:0000313" key="10">
    <source>
        <dbReference type="Proteomes" id="UP000298416"/>
    </source>
</evidence>
<dbReference type="Pfam" id="PF13855">
    <property type="entry name" value="LRR_8"/>
    <property type="match status" value="1"/>
</dbReference>
<reference evidence="9" key="1">
    <citation type="submission" date="2018-01" db="EMBL/GenBank/DDBJ databases">
        <authorList>
            <person name="Mao J.F."/>
        </authorList>
    </citation>
    <scope>NUCLEOTIDE SEQUENCE</scope>
    <source>
        <strain evidence="9">Huo1</strain>
        <tissue evidence="9">Leaf</tissue>
    </source>
</reference>
<keyword evidence="3 7" id="KW-0812">Transmembrane</keyword>
<evidence type="ECO:0000313" key="9">
    <source>
        <dbReference type="EMBL" id="KAG6384839.1"/>
    </source>
</evidence>
<protein>
    <recommendedName>
        <fullName evidence="8">Protein kinase domain-containing protein</fullName>
    </recommendedName>
</protein>
<dbReference type="SUPFAM" id="SSF52058">
    <property type="entry name" value="L domain-like"/>
    <property type="match status" value="1"/>
</dbReference>
<name>A0A8X8YYG0_SALSN</name>
<dbReference type="SUPFAM" id="SSF56112">
    <property type="entry name" value="Protein kinase-like (PK-like)"/>
    <property type="match status" value="1"/>
</dbReference>
<dbReference type="AlphaFoldDB" id="A0A8X8YYG0"/>
<keyword evidence="6 7" id="KW-0472">Membrane</keyword>
<dbReference type="Pfam" id="PF08263">
    <property type="entry name" value="LRRNT_2"/>
    <property type="match status" value="1"/>
</dbReference>
<keyword evidence="10" id="KW-1185">Reference proteome</keyword>
<dbReference type="PROSITE" id="PS50011">
    <property type="entry name" value="PROTEIN_KINASE_DOM"/>
    <property type="match status" value="1"/>
</dbReference>